<dbReference type="EMBL" id="KB865512">
    <property type="protein sequence ID" value="EOD24002.1"/>
    <property type="molecule type" value="Genomic_DNA"/>
</dbReference>
<dbReference type="KEGG" id="ehx:EMIHUDRAFT_435510"/>
<keyword evidence="1" id="KW-0812">Transmembrane</keyword>
<feature type="non-terminal residue" evidence="2">
    <location>
        <position position="1"/>
    </location>
</feature>
<accession>R1CN52</accession>
<dbReference type="GeneID" id="17269548"/>
<reference evidence="2" key="1">
    <citation type="submission" date="2012-07" db="EMBL/GenBank/DDBJ databases">
        <title>Genome variability drives Emilianias global distribution.</title>
        <authorList>
            <consortium name="DOE Joint Genome Institute"/>
            <person name="Read B."/>
            <person name="Kegel J."/>
            <person name="Klute M."/>
            <person name="Kuo A."/>
            <person name="Lefebvre S.C."/>
            <person name="Maumus F."/>
            <person name="Mayer C."/>
            <person name="Miller J."/>
            <person name="Allen A."/>
            <person name="Bidle K."/>
            <person name="Borodovsky M."/>
            <person name="Bowler C."/>
            <person name="Brownlee C."/>
            <person name="Claverie J.-M."/>
            <person name="Cock M."/>
            <person name="De Vargas C."/>
            <person name="Elias M."/>
            <person name="Frickenhaus S."/>
            <person name="Gladyshev V.N."/>
            <person name="Gonzalez K."/>
            <person name="Guda C."/>
            <person name="Hadaegh A."/>
            <person name="Herman E."/>
            <person name="Iglesias-Rodriguez D."/>
            <person name="Jones B."/>
            <person name="Lawson T."/>
            <person name="Leese F."/>
            <person name="Lin Y.-C."/>
            <person name="Lindquist E."/>
            <person name="Lobanov A."/>
            <person name="Lucas S."/>
            <person name="Malik S.-H.B."/>
            <person name="Marsh M.E."/>
            <person name="Mock T."/>
            <person name="Monier A."/>
            <person name="Moreau H."/>
            <person name="Mueller-Roeber B."/>
            <person name="Napier J."/>
            <person name="Ogata H."/>
            <person name="Parker M."/>
            <person name="Probert I."/>
            <person name="Quesneville H."/>
            <person name="Raines C."/>
            <person name="Rensing S."/>
            <person name="Riano-Pachon D.M."/>
            <person name="Richier S."/>
            <person name="Rokitta S."/>
            <person name="Salamov A."/>
            <person name="Sarno A.F."/>
            <person name="Schmutz J."/>
            <person name="Schroeder D."/>
            <person name="Shiraiwa Y."/>
            <person name="Soanes D.M."/>
            <person name="Valentin K."/>
            <person name="Van Der Giezen M."/>
            <person name="Van Der Peer Y."/>
            <person name="Vardi A."/>
            <person name="Verret F."/>
            <person name="Von Dassow P."/>
            <person name="Wheeler G."/>
            <person name="Williams B."/>
            <person name="Wilson W."/>
            <person name="Wolfe G."/>
            <person name="Wurch L.L."/>
            <person name="Young J."/>
            <person name="Dacks J.B."/>
            <person name="Delwiche C.F."/>
            <person name="Dyhrman S."/>
            <person name="Glockner G."/>
            <person name="John U."/>
            <person name="Richards T."/>
            <person name="Worden A.Z."/>
            <person name="Zhang X."/>
            <person name="Grigoriev I.V."/>
        </authorList>
    </citation>
    <scope>NUCLEOTIDE SEQUENCE</scope>
    <source>
        <strain evidence="2">CCMP1516</strain>
    </source>
</reference>
<name>R1CN52_EMIHU</name>
<feature type="transmembrane region" description="Helical" evidence="1">
    <location>
        <begin position="239"/>
        <end position="262"/>
    </location>
</feature>
<keyword evidence="1" id="KW-1133">Transmembrane helix</keyword>
<dbReference type="HOGENOM" id="CLU_992445_0_0_1"/>
<evidence type="ECO:0000256" key="1">
    <source>
        <dbReference type="SAM" id="Phobius"/>
    </source>
</evidence>
<feature type="transmembrane region" description="Helical" evidence="1">
    <location>
        <begin position="153"/>
        <end position="176"/>
    </location>
</feature>
<organism evidence="2">
    <name type="scientific">Emiliania huxleyi</name>
    <name type="common">Coccolithophore</name>
    <name type="synonym">Pontosphaera huxleyi</name>
    <dbReference type="NCBI Taxonomy" id="2903"/>
    <lineage>
        <taxon>Eukaryota</taxon>
        <taxon>Haptista</taxon>
        <taxon>Haptophyta</taxon>
        <taxon>Prymnesiophyceae</taxon>
        <taxon>Isochrysidales</taxon>
        <taxon>Noelaerhabdaceae</taxon>
        <taxon>Emiliania</taxon>
    </lineage>
</organism>
<keyword evidence="1" id="KW-0472">Membrane</keyword>
<proteinExistence type="predicted"/>
<sequence>SSSSPLWLAAAALAACPALELAWLLLAHGLTVKGLLALLHETPTALQRGGSLPDLSLLPPVAVSLLCLLSGGLLLLFKVTVVPIDEPPPSRLTAAFLLLSRLLLLLSLAASAASSFVPALPIAVLALILSSFRETSRGGGGGGGGGGGEGGEAPLFLLFLPLAAATFLAQTAWLLWRGPPLDTSTQRRRRCSCCSAPPPSARLCRALLFRGLLAQDLSDGETAAALSPEQVQRAREAAAALHLLLTAASTLLLPPLVCLGAVHHARLRRLSDESPSGLVAS</sequence>
<dbReference type="AlphaFoldDB" id="R1CN52"/>
<protein>
    <submittedName>
        <fullName evidence="2">Uncharacterized protein</fullName>
    </submittedName>
</protein>
<feature type="transmembrane region" description="Helical" evidence="1">
    <location>
        <begin position="61"/>
        <end position="80"/>
    </location>
</feature>
<dbReference type="RefSeq" id="XP_005776431.1">
    <property type="nucleotide sequence ID" value="XM_005776374.1"/>
</dbReference>
<evidence type="ECO:0000313" key="2">
    <source>
        <dbReference type="EMBL" id="EOD24002.1"/>
    </source>
</evidence>
<gene>
    <name evidence="2" type="ORF">EMIHUDRAFT_435510</name>
</gene>